<proteinExistence type="predicted"/>
<dbReference type="AlphaFoldDB" id="A0AAC8TAC4"/>
<dbReference type="PROSITE" id="PS51257">
    <property type="entry name" value="PROKAR_LIPOPROTEIN"/>
    <property type="match status" value="1"/>
</dbReference>
<accession>A0AAC8TAC4</accession>
<reference evidence="1 2" key="1">
    <citation type="submission" date="2015-05" db="EMBL/GenBank/DDBJ databases">
        <title>Genome assembly of Archangium gephyra DSM 2261.</title>
        <authorList>
            <person name="Sharma G."/>
            <person name="Subramanian S."/>
        </authorList>
    </citation>
    <scope>NUCLEOTIDE SEQUENCE [LARGE SCALE GENOMIC DNA]</scope>
    <source>
        <strain evidence="1 2">DSM 2261</strain>
    </source>
</reference>
<evidence type="ECO:0008006" key="3">
    <source>
        <dbReference type="Google" id="ProtNLM"/>
    </source>
</evidence>
<sequence length="209" mass="22224">MRWLMALGAATLLVGCPGEGPDEGEDSETVCVEPPADLAVPFKDFDGVVAHWALSGGCIQTSYAPDMKDALPEFQAALAAWDEQSCSDLCFSAPVESTVPADDTSQRRVHLVSGRPPGVEGYKVQTTLTLRLSTGRLLQSVIYVDTARAGEVSRGDWLTAVGKALGMGTPAAGVDSVMTREQPQPRTALTGKDLETFCRLYGRPTFCGN</sequence>
<protein>
    <recommendedName>
        <fullName evidence="3">Lipoprotein</fullName>
    </recommendedName>
</protein>
<dbReference type="Proteomes" id="UP000035579">
    <property type="component" value="Chromosome"/>
</dbReference>
<dbReference type="EMBL" id="CP011509">
    <property type="protein sequence ID" value="AKI98799.1"/>
    <property type="molecule type" value="Genomic_DNA"/>
</dbReference>
<evidence type="ECO:0000313" key="2">
    <source>
        <dbReference type="Proteomes" id="UP000035579"/>
    </source>
</evidence>
<evidence type="ECO:0000313" key="1">
    <source>
        <dbReference type="EMBL" id="AKI98799.1"/>
    </source>
</evidence>
<gene>
    <name evidence="1" type="ORF">AA314_00426</name>
</gene>
<dbReference type="RefSeq" id="WP_147332928.1">
    <property type="nucleotide sequence ID" value="NZ_CP011509.1"/>
</dbReference>
<name>A0AAC8TAC4_9BACT</name>
<dbReference type="KEGG" id="age:AA314_00426"/>
<organism evidence="1 2">
    <name type="scientific">Archangium gephyra</name>
    <dbReference type="NCBI Taxonomy" id="48"/>
    <lineage>
        <taxon>Bacteria</taxon>
        <taxon>Pseudomonadati</taxon>
        <taxon>Myxococcota</taxon>
        <taxon>Myxococcia</taxon>
        <taxon>Myxococcales</taxon>
        <taxon>Cystobacterineae</taxon>
        <taxon>Archangiaceae</taxon>
        <taxon>Archangium</taxon>
    </lineage>
</organism>